<gene>
    <name evidence="1" type="ORF">C7430_101936</name>
</gene>
<sequence length="352" mass="40381">MSFLTDEEALDLRINRMIFHVVGKNLDVPILLSEISPLQHVDFFLERIKSSLKGNAFSFLNDSNTERILRIIRNDADHNPECFTEQSKLLASDFQSHHSGGNTSMGCFFLFELISNGKKLYAIIKYDNEDVVRYVLDEKQADNQIPRLERFNESFVRKAEAMQKIALIRLSEQKSGGDIVVRDRSKRTNISRYFKGFLQAKRKNREEELCEKLIDVLKDVFKKNKSILPEGIQKSGVNKIYEVLCRADFKYDAEEPIPLLTSIFGPLDEKPTIEKSFTTISRDHGIDGESFVVIAKDIQKPNRRRIVTAENVVISYNINQRPLITDTDDGKKKITILTAKVIEDDVDTTKNS</sequence>
<comment type="caution">
    <text evidence="1">The sequence shown here is derived from an EMBL/GenBank/DDBJ whole genome shotgun (WGS) entry which is preliminary data.</text>
</comment>
<dbReference type="InterPro" id="IPR007358">
    <property type="entry name" value="Nucleoid_associated_NdpA"/>
</dbReference>
<dbReference type="RefSeq" id="WP_109650890.1">
    <property type="nucleotide sequence ID" value="NZ_QGHE01000001.1"/>
</dbReference>
<dbReference type="AlphaFoldDB" id="A0ABD6XWE0"/>
<proteinExistence type="predicted"/>
<organism evidence="1 2">
    <name type="scientific">Enterobacter agglomerans</name>
    <name type="common">Erwinia herbicola</name>
    <name type="synonym">Pantoea agglomerans</name>
    <dbReference type="NCBI Taxonomy" id="549"/>
    <lineage>
        <taxon>Bacteria</taxon>
        <taxon>Pseudomonadati</taxon>
        <taxon>Pseudomonadota</taxon>
        <taxon>Gammaproteobacteria</taxon>
        <taxon>Enterobacterales</taxon>
        <taxon>Erwiniaceae</taxon>
        <taxon>Pantoea</taxon>
        <taxon>Pantoea agglomerans group</taxon>
    </lineage>
</organism>
<protein>
    <submittedName>
        <fullName evidence="1">Nucleoid associated protein NdpA</fullName>
    </submittedName>
</protein>
<reference evidence="1 2" key="1">
    <citation type="submission" date="2018-05" db="EMBL/GenBank/DDBJ databases">
        <title>Genomic Encyclopedia of Type Strains, Phase IV (KMG-V): Genome sequencing to study the core and pangenomes of soil and plant-associated prokaryotes.</title>
        <authorList>
            <person name="Whitman W."/>
        </authorList>
    </citation>
    <scope>NUCLEOTIDE SEQUENCE [LARGE SCALE GENOMIC DNA]</scope>
    <source>
        <strain evidence="1 2">PNG 92-11</strain>
    </source>
</reference>
<evidence type="ECO:0000313" key="1">
    <source>
        <dbReference type="EMBL" id="PWJ83359.1"/>
    </source>
</evidence>
<dbReference type="Pfam" id="PF04245">
    <property type="entry name" value="NA37"/>
    <property type="match status" value="1"/>
</dbReference>
<evidence type="ECO:0000313" key="2">
    <source>
        <dbReference type="Proteomes" id="UP000245996"/>
    </source>
</evidence>
<accession>A0ABD6XWE0</accession>
<dbReference type="Proteomes" id="UP000245996">
    <property type="component" value="Unassembled WGS sequence"/>
</dbReference>
<name>A0ABD6XWE0_ENTAG</name>
<dbReference type="EMBL" id="QGHE01000001">
    <property type="protein sequence ID" value="PWJ83359.1"/>
    <property type="molecule type" value="Genomic_DNA"/>
</dbReference>